<feature type="transmembrane region" description="Helical" evidence="1">
    <location>
        <begin position="74"/>
        <end position="96"/>
    </location>
</feature>
<protein>
    <submittedName>
        <fullName evidence="2">30S ribosomal protein S1</fullName>
    </submittedName>
</protein>
<feature type="transmembrane region" description="Helical" evidence="1">
    <location>
        <begin position="108"/>
        <end position="132"/>
    </location>
</feature>
<keyword evidence="3" id="KW-1185">Reference proteome</keyword>
<feature type="transmembrane region" description="Helical" evidence="1">
    <location>
        <begin position="41"/>
        <end position="62"/>
    </location>
</feature>
<keyword evidence="1" id="KW-0472">Membrane</keyword>
<feature type="transmembrane region" description="Helical" evidence="1">
    <location>
        <begin position="9"/>
        <end position="29"/>
    </location>
</feature>
<reference evidence="2 3" key="1">
    <citation type="journal article" date="2010" name="J. Bacteriol.">
        <title>Genome sequences of Pelagibaca bermudensis HTCC2601T and Maritimibacter alkaliphilus HTCC2654T, the type strains of two marine Roseobacter genera.</title>
        <authorList>
            <person name="Thrash J.C."/>
            <person name="Cho J.C."/>
            <person name="Ferriera S."/>
            <person name="Johnson J."/>
            <person name="Vergin K.L."/>
            <person name="Giovannoni S.J."/>
        </authorList>
    </citation>
    <scope>NUCLEOTIDE SEQUENCE [LARGE SCALE GENOMIC DNA]</scope>
    <source>
        <strain evidence="3">DSM 26914 / JCM 13377 / KCTC 12554 / HTCC2601</strain>
    </source>
</reference>
<dbReference type="STRING" id="314265.R2601_08696"/>
<keyword evidence="1" id="KW-0812">Transmembrane</keyword>
<evidence type="ECO:0000313" key="3">
    <source>
        <dbReference type="Proteomes" id="UP000006230"/>
    </source>
</evidence>
<proteinExistence type="predicted"/>
<dbReference type="HOGENOM" id="CLU_1823523_0_0_5"/>
<sequence>MYQRSARALFALLVVIVHVAFVSFCAVYLQSRITKIETYVSTIAVFLPVFGIYVGVVVKSVGLGKGPRGRKVSGLFLALMSILFVAYVAGNGFVLWSYETGFIGSEDLLPAAVSLVESAFGGFFTTLFLTLFGQGQDAERD</sequence>
<name>Q0FJ85_SALBH</name>
<evidence type="ECO:0000256" key="1">
    <source>
        <dbReference type="SAM" id="Phobius"/>
    </source>
</evidence>
<organism evidence="2 3">
    <name type="scientific">Salipiger bermudensis (strain DSM 26914 / JCM 13377 / KCTC 12554 / HTCC2601)</name>
    <name type="common">Pelagibaca bermudensis</name>
    <dbReference type="NCBI Taxonomy" id="314265"/>
    <lineage>
        <taxon>Bacteria</taxon>
        <taxon>Pseudomonadati</taxon>
        <taxon>Pseudomonadota</taxon>
        <taxon>Alphaproteobacteria</taxon>
        <taxon>Rhodobacterales</taxon>
        <taxon>Roseobacteraceae</taxon>
        <taxon>Salipiger</taxon>
    </lineage>
</organism>
<dbReference type="AlphaFoldDB" id="Q0FJ85"/>
<dbReference type="EMBL" id="AATQ01000051">
    <property type="protein sequence ID" value="EAU44244.1"/>
    <property type="molecule type" value="Genomic_DNA"/>
</dbReference>
<keyword evidence="2" id="KW-0689">Ribosomal protein</keyword>
<dbReference type="RefSeq" id="WP_007792273.1">
    <property type="nucleotide sequence ID" value="NZ_DS022276.1"/>
</dbReference>
<evidence type="ECO:0000313" key="2">
    <source>
        <dbReference type="EMBL" id="EAU44244.1"/>
    </source>
</evidence>
<dbReference type="GeneID" id="92502147"/>
<dbReference type="GO" id="GO:0005840">
    <property type="term" value="C:ribosome"/>
    <property type="evidence" value="ECO:0007669"/>
    <property type="project" value="UniProtKB-KW"/>
</dbReference>
<keyword evidence="2" id="KW-0687">Ribonucleoprotein</keyword>
<comment type="caution">
    <text evidence="2">The sequence shown here is derived from an EMBL/GenBank/DDBJ whole genome shotgun (WGS) entry which is preliminary data.</text>
</comment>
<dbReference type="Proteomes" id="UP000006230">
    <property type="component" value="Unassembled WGS sequence"/>
</dbReference>
<keyword evidence="1" id="KW-1133">Transmembrane helix</keyword>
<accession>Q0FJ85</accession>
<gene>
    <name evidence="2" type="ORF">R2601_08696</name>
</gene>